<dbReference type="EMBL" id="CM042011">
    <property type="protein sequence ID" value="KAI3768655.1"/>
    <property type="molecule type" value="Genomic_DNA"/>
</dbReference>
<name>A0ACB9FCQ1_CICIN</name>
<reference evidence="2" key="1">
    <citation type="journal article" date="2022" name="Mol. Ecol. Resour.">
        <title>The genomes of chicory, endive, great burdock and yacon provide insights into Asteraceae palaeo-polyploidization history and plant inulin production.</title>
        <authorList>
            <person name="Fan W."/>
            <person name="Wang S."/>
            <person name="Wang H."/>
            <person name="Wang A."/>
            <person name="Jiang F."/>
            <person name="Liu H."/>
            <person name="Zhao H."/>
            <person name="Xu D."/>
            <person name="Zhang Y."/>
        </authorList>
    </citation>
    <scope>NUCLEOTIDE SEQUENCE [LARGE SCALE GENOMIC DNA]</scope>
    <source>
        <strain evidence="2">cv. Punajuju</strain>
    </source>
</reference>
<dbReference type="Proteomes" id="UP001055811">
    <property type="component" value="Linkage Group LG03"/>
</dbReference>
<sequence length="129" mass="14828">MVLPTTHRPPPSFTYSAIKLPDNKYILTIFFPVDIGLIWSHIVLYNLCRIFPNKYTTLDSNGYRIPTIHFPSINYTLLHYIGNLNTTTRAIIIIQEVQGPKLFFDPNNDQQCTIELIQMSSFLLSANLP</sequence>
<evidence type="ECO:0000313" key="2">
    <source>
        <dbReference type="Proteomes" id="UP001055811"/>
    </source>
</evidence>
<reference evidence="1 2" key="2">
    <citation type="journal article" date="2022" name="Mol. Ecol. Resour.">
        <title>The genomes of chicory, endive, great burdock and yacon provide insights into Asteraceae paleo-polyploidization history and plant inulin production.</title>
        <authorList>
            <person name="Fan W."/>
            <person name="Wang S."/>
            <person name="Wang H."/>
            <person name="Wang A."/>
            <person name="Jiang F."/>
            <person name="Liu H."/>
            <person name="Zhao H."/>
            <person name="Xu D."/>
            <person name="Zhang Y."/>
        </authorList>
    </citation>
    <scope>NUCLEOTIDE SEQUENCE [LARGE SCALE GENOMIC DNA]</scope>
    <source>
        <strain evidence="2">cv. Punajuju</strain>
        <tissue evidence="1">Leaves</tissue>
    </source>
</reference>
<keyword evidence="2" id="KW-1185">Reference proteome</keyword>
<evidence type="ECO:0000313" key="1">
    <source>
        <dbReference type="EMBL" id="KAI3768655.1"/>
    </source>
</evidence>
<gene>
    <name evidence="1" type="ORF">L2E82_19485</name>
</gene>
<accession>A0ACB9FCQ1</accession>
<comment type="caution">
    <text evidence="1">The sequence shown here is derived from an EMBL/GenBank/DDBJ whole genome shotgun (WGS) entry which is preliminary data.</text>
</comment>
<protein>
    <submittedName>
        <fullName evidence="1">Uncharacterized protein</fullName>
    </submittedName>
</protein>
<organism evidence="1 2">
    <name type="scientific">Cichorium intybus</name>
    <name type="common">Chicory</name>
    <dbReference type="NCBI Taxonomy" id="13427"/>
    <lineage>
        <taxon>Eukaryota</taxon>
        <taxon>Viridiplantae</taxon>
        <taxon>Streptophyta</taxon>
        <taxon>Embryophyta</taxon>
        <taxon>Tracheophyta</taxon>
        <taxon>Spermatophyta</taxon>
        <taxon>Magnoliopsida</taxon>
        <taxon>eudicotyledons</taxon>
        <taxon>Gunneridae</taxon>
        <taxon>Pentapetalae</taxon>
        <taxon>asterids</taxon>
        <taxon>campanulids</taxon>
        <taxon>Asterales</taxon>
        <taxon>Asteraceae</taxon>
        <taxon>Cichorioideae</taxon>
        <taxon>Cichorieae</taxon>
        <taxon>Cichoriinae</taxon>
        <taxon>Cichorium</taxon>
    </lineage>
</organism>
<proteinExistence type="predicted"/>